<organism evidence="2 3">
    <name type="scientific">Edaphochlamys debaryana</name>
    <dbReference type="NCBI Taxonomy" id="47281"/>
    <lineage>
        <taxon>Eukaryota</taxon>
        <taxon>Viridiplantae</taxon>
        <taxon>Chlorophyta</taxon>
        <taxon>core chlorophytes</taxon>
        <taxon>Chlorophyceae</taxon>
        <taxon>CS clade</taxon>
        <taxon>Chlamydomonadales</taxon>
        <taxon>Chlamydomonadales incertae sedis</taxon>
        <taxon>Edaphochlamys</taxon>
    </lineage>
</organism>
<evidence type="ECO:0000256" key="1">
    <source>
        <dbReference type="SAM" id="MobiDB-lite"/>
    </source>
</evidence>
<dbReference type="Proteomes" id="UP000612055">
    <property type="component" value="Unassembled WGS sequence"/>
</dbReference>
<comment type="caution">
    <text evidence="2">The sequence shown here is derived from an EMBL/GenBank/DDBJ whole genome shotgun (WGS) entry which is preliminary data.</text>
</comment>
<feature type="region of interest" description="Disordered" evidence="1">
    <location>
        <begin position="1"/>
        <end position="71"/>
    </location>
</feature>
<dbReference type="OrthoDB" id="532944at2759"/>
<proteinExistence type="predicted"/>
<dbReference type="EMBL" id="JAEHOE010000184">
    <property type="protein sequence ID" value="KAG2483232.1"/>
    <property type="molecule type" value="Genomic_DNA"/>
</dbReference>
<reference evidence="2" key="1">
    <citation type="journal article" date="2020" name="bioRxiv">
        <title>Comparative genomics of Chlamydomonas.</title>
        <authorList>
            <person name="Craig R.J."/>
            <person name="Hasan A.R."/>
            <person name="Ness R.W."/>
            <person name="Keightley P.D."/>
        </authorList>
    </citation>
    <scope>NUCLEOTIDE SEQUENCE</scope>
    <source>
        <strain evidence="2">CCAP 11/70</strain>
    </source>
</reference>
<accession>A0A835XHM7</accession>
<evidence type="ECO:0000313" key="2">
    <source>
        <dbReference type="EMBL" id="KAG2483232.1"/>
    </source>
</evidence>
<gene>
    <name evidence="2" type="ORF">HYH03_017889</name>
</gene>
<evidence type="ECO:0000313" key="3">
    <source>
        <dbReference type="Proteomes" id="UP000612055"/>
    </source>
</evidence>
<keyword evidence="3" id="KW-1185">Reference proteome</keyword>
<dbReference type="AlphaFoldDB" id="A0A835XHM7"/>
<protein>
    <submittedName>
        <fullName evidence="2">Uncharacterized protein</fullName>
    </submittedName>
</protein>
<name>A0A835XHM7_9CHLO</name>
<sequence>MLSWKDEEALLSGKKGSPTQRTGSLTRPGLTMPDRAGSSGGSMRRSMDPASPAGSLPKATSLLRGPAQAAEGTIGSEGWWHHMDHAATNEPPLDDTKATKAVAFVPQTAITGQRQNLWADEEKAADVPAPPAAGSIAAAAAPAAAAAEASAPVAVPAAVLSVAAEAAAAGSPGVGSPSGLKGPDDKGWWARMDAGILNQQAEKAADEAGAVRKGERVMGGGFTPQFGVAGGCRYGSIFDGGEAKAAEEAKPVEEAVKQWAPFTEGAPAATCAAGAAVEEDWSGFASAPPRA</sequence>